<feature type="compositionally biased region" description="Low complexity" evidence="1">
    <location>
        <begin position="11"/>
        <end position="28"/>
    </location>
</feature>
<feature type="region of interest" description="Disordered" evidence="1">
    <location>
        <begin position="1"/>
        <end position="29"/>
    </location>
</feature>
<evidence type="ECO:0000313" key="3">
    <source>
        <dbReference type="Proteomes" id="UP001152300"/>
    </source>
</evidence>
<keyword evidence="3" id="KW-1185">Reference proteome</keyword>
<accession>A0A9X0DJ08</accession>
<proteinExistence type="predicted"/>
<reference evidence="2" key="1">
    <citation type="submission" date="2022-11" db="EMBL/GenBank/DDBJ databases">
        <title>Genome Resource of Sclerotinia nivalis Strain SnTB1, a Plant Pathogen Isolated from American Ginseng.</title>
        <authorList>
            <person name="Fan S."/>
        </authorList>
    </citation>
    <scope>NUCLEOTIDE SEQUENCE</scope>
    <source>
        <strain evidence="2">SnTB1</strain>
    </source>
</reference>
<dbReference type="EMBL" id="JAPEIS010000006">
    <property type="protein sequence ID" value="KAJ8065371.1"/>
    <property type="molecule type" value="Genomic_DNA"/>
</dbReference>
<sequence length="255" mass="29049">MSLHPSFAFQPRSSSLPLRTSSKSRSTPHLSIPRKKCIYLLTTYTCSHFVRPFTNPTNIIHTSTCIARYGGMCSSEGYRYEFLGNGGEICEDCRLGRCLKEKNCENERKIETETGVEGEIGGNVEDDEREMMDSRQSMDNAMLSNINEQTGTIESDGCLTATEEFLLKESRSFPDIGTDRRSMSRNRRSKRMMTFESQRALPTRRPTIGEHKHVSIVIEEGQENDKDKCGISNVRCVVSQGKKRWENLWGKLKKL</sequence>
<feature type="region of interest" description="Disordered" evidence="1">
    <location>
        <begin position="176"/>
        <end position="201"/>
    </location>
</feature>
<protein>
    <submittedName>
        <fullName evidence="2">Uncharacterized protein</fullName>
    </submittedName>
</protein>
<gene>
    <name evidence="2" type="ORF">OCU04_006059</name>
</gene>
<comment type="caution">
    <text evidence="2">The sequence shown here is derived from an EMBL/GenBank/DDBJ whole genome shotgun (WGS) entry which is preliminary data.</text>
</comment>
<dbReference type="Proteomes" id="UP001152300">
    <property type="component" value="Unassembled WGS sequence"/>
</dbReference>
<dbReference type="OrthoDB" id="3562240at2759"/>
<name>A0A9X0DJ08_9HELO</name>
<organism evidence="2 3">
    <name type="scientific">Sclerotinia nivalis</name>
    <dbReference type="NCBI Taxonomy" id="352851"/>
    <lineage>
        <taxon>Eukaryota</taxon>
        <taxon>Fungi</taxon>
        <taxon>Dikarya</taxon>
        <taxon>Ascomycota</taxon>
        <taxon>Pezizomycotina</taxon>
        <taxon>Leotiomycetes</taxon>
        <taxon>Helotiales</taxon>
        <taxon>Sclerotiniaceae</taxon>
        <taxon>Sclerotinia</taxon>
    </lineage>
</organism>
<evidence type="ECO:0000313" key="2">
    <source>
        <dbReference type="EMBL" id="KAJ8065371.1"/>
    </source>
</evidence>
<dbReference type="AlphaFoldDB" id="A0A9X0DJ08"/>
<evidence type="ECO:0000256" key="1">
    <source>
        <dbReference type="SAM" id="MobiDB-lite"/>
    </source>
</evidence>